<feature type="compositionally biased region" description="Low complexity" evidence="1">
    <location>
        <begin position="9"/>
        <end position="21"/>
    </location>
</feature>
<keyword evidence="3" id="KW-1185">Reference proteome</keyword>
<feature type="region of interest" description="Disordered" evidence="1">
    <location>
        <begin position="1"/>
        <end position="41"/>
    </location>
</feature>
<evidence type="ECO:0000313" key="3">
    <source>
        <dbReference type="Proteomes" id="UP000298663"/>
    </source>
</evidence>
<accession>A0A4U5NV35</accession>
<gene>
    <name evidence="2" type="ORF">L596_011569</name>
</gene>
<comment type="caution">
    <text evidence="2">The sequence shown here is derived from an EMBL/GenBank/DDBJ whole genome shotgun (WGS) entry which is preliminary data.</text>
</comment>
<protein>
    <submittedName>
        <fullName evidence="2">Uncharacterized protein</fullName>
    </submittedName>
</protein>
<reference evidence="2 3" key="2">
    <citation type="journal article" date="2019" name="G3 (Bethesda)">
        <title>Hybrid Assembly of the Genome of the Entomopathogenic Nematode Steinernema carpocapsae Identifies the X-Chromosome.</title>
        <authorList>
            <person name="Serra L."/>
            <person name="Macchietto M."/>
            <person name="Macias-Munoz A."/>
            <person name="McGill C.J."/>
            <person name="Rodriguez I.M."/>
            <person name="Rodriguez B."/>
            <person name="Murad R."/>
            <person name="Mortazavi A."/>
        </authorList>
    </citation>
    <scope>NUCLEOTIDE SEQUENCE [LARGE SCALE GENOMIC DNA]</scope>
    <source>
        <strain evidence="2 3">ALL</strain>
    </source>
</reference>
<dbReference type="AlphaFoldDB" id="A0A4U5NV35"/>
<organism evidence="2 3">
    <name type="scientific">Steinernema carpocapsae</name>
    <name type="common">Entomopathogenic nematode</name>
    <dbReference type="NCBI Taxonomy" id="34508"/>
    <lineage>
        <taxon>Eukaryota</taxon>
        <taxon>Metazoa</taxon>
        <taxon>Ecdysozoa</taxon>
        <taxon>Nematoda</taxon>
        <taxon>Chromadorea</taxon>
        <taxon>Rhabditida</taxon>
        <taxon>Tylenchina</taxon>
        <taxon>Panagrolaimomorpha</taxon>
        <taxon>Strongyloidoidea</taxon>
        <taxon>Steinernematidae</taxon>
        <taxon>Steinernema</taxon>
    </lineage>
</organism>
<dbReference type="EMBL" id="AZBU02000003">
    <property type="protein sequence ID" value="TKR87110.1"/>
    <property type="molecule type" value="Genomic_DNA"/>
</dbReference>
<proteinExistence type="predicted"/>
<evidence type="ECO:0000256" key="1">
    <source>
        <dbReference type="SAM" id="MobiDB-lite"/>
    </source>
</evidence>
<dbReference type="Proteomes" id="UP000298663">
    <property type="component" value="Unassembled WGS sequence"/>
</dbReference>
<sequence length="89" mass="9377">MDDNRTSDDSGLTSDGLTSDDTTSEAQKRLQLLTGGHPQNRSIDGAAAMVLMTKSTSAAIGSPRSSRKQAGTGEILKIVIYSNFSSFLP</sequence>
<evidence type="ECO:0000313" key="2">
    <source>
        <dbReference type="EMBL" id="TKR87110.1"/>
    </source>
</evidence>
<reference evidence="2 3" key="1">
    <citation type="journal article" date="2015" name="Genome Biol.">
        <title>Comparative genomics of Steinernema reveals deeply conserved gene regulatory networks.</title>
        <authorList>
            <person name="Dillman A.R."/>
            <person name="Macchietto M."/>
            <person name="Porter C.F."/>
            <person name="Rogers A."/>
            <person name="Williams B."/>
            <person name="Antoshechkin I."/>
            <person name="Lee M.M."/>
            <person name="Goodwin Z."/>
            <person name="Lu X."/>
            <person name="Lewis E.E."/>
            <person name="Goodrich-Blair H."/>
            <person name="Stock S.P."/>
            <person name="Adams B.J."/>
            <person name="Sternberg P.W."/>
            <person name="Mortazavi A."/>
        </authorList>
    </citation>
    <scope>NUCLEOTIDE SEQUENCE [LARGE SCALE GENOMIC DNA]</scope>
    <source>
        <strain evidence="2 3">ALL</strain>
    </source>
</reference>
<name>A0A4U5NV35_STECR</name>